<name>A0A7M7SYR9_STRPU</name>
<keyword evidence="1" id="KW-0732">Signal</keyword>
<dbReference type="PROSITE" id="PS51257">
    <property type="entry name" value="PROKAR_LIPOPROTEIN"/>
    <property type="match status" value="1"/>
</dbReference>
<evidence type="ECO:0000313" key="3">
    <source>
        <dbReference type="EnsemblMetazoa" id="XP_030841131"/>
    </source>
</evidence>
<protein>
    <recommendedName>
        <fullName evidence="2">Nose resistant-to-fluoxetine protein N-terminal domain-containing protein</fullName>
    </recommendedName>
</protein>
<dbReference type="RefSeq" id="XP_030841131.1">
    <property type="nucleotide sequence ID" value="XM_030985271.1"/>
</dbReference>
<evidence type="ECO:0000256" key="1">
    <source>
        <dbReference type="SAM" id="SignalP"/>
    </source>
</evidence>
<accession>A0A7M7SYR9</accession>
<dbReference type="InterPro" id="IPR006621">
    <property type="entry name" value="Nose-resist-to-fluoxetine_N"/>
</dbReference>
<evidence type="ECO:0000259" key="2">
    <source>
        <dbReference type="Pfam" id="PF20146"/>
    </source>
</evidence>
<dbReference type="GeneID" id="115923873"/>
<reference evidence="4" key="1">
    <citation type="submission" date="2015-02" db="EMBL/GenBank/DDBJ databases">
        <title>Genome sequencing for Strongylocentrotus purpuratus.</title>
        <authorList>
            <person name="Murali S."/>
            <person name="Liu Y."/>
            <person name="Vee V."/>
            <person name="English A."/>
            <person name="Wang M."/>
            <person name="Skinner E."/>
            <person name="Han Y."/>
            <person name="Muzny D.M."/>
            <person name="Worley K.C."/>
            <person name="Gibbs R.A."/>
        </authorList>
    </citation>
    <scope>NUCLEOTIDE SEQUENCE</scope>
</reference>
<dbReference type="EnsemblMetazoa" id="XM_030985271">
    <property type="protein sequence ID" value="XP_030841131"/>
    <property type="gene ID" value="LOC115923873"/>
</dbReference>
<dbReference type="KEGG" id="spu:115923873"/>
<dbReference type="AlphaFoldDB" id="A0A7M7SYR9"/>
<feature type="chain" id="PRO_5029612909" description="Nose resistant-to-fluoxetine protein N-terminal domain-containing protein" evidence="1">
    <location>
        <begin position="19"/>
        <end position="160"/>
    </location>
</feature>
<dbReference type="Pfam" id="PF20146">
    <property type="entry name" value="NRF"/>
    <property type="match status" value="1"/>
</dbReference>
<feature type="domain" description="Nose resistant-to-fluoxetine protein N-terminal" evidence="2">
    <location>
        <begin position="54"/>
        <end position="125"/>
    </location>
</feature>
<reference evidence="3" key="2">
    <citation type="submission" date="2021-01" db="UniProtKB">
        <authorList>
            <consortium name="EnsemblMetazoa"/>
        </authorList>
    </citation>
    <scope>IDENTIFICATION</scope>
</reference>
<dbReference type="Proteomes" id="UP000007110">
    <property type="component" value="Unassembled WGS sequence"/>
</dbReference>
<proteinExistence type="predicted"/>
<organism evidence="3 4">
    <name type="scientific">Strongylocentrotus purpuratus</name>
    <name type="common">Purple sea urchin</name>
    <dbReference type="NCBI Taxonomy" id="7668"/>
    <lineage>
        <taxon>Eukaryota</taxon>
        <taxon>Metazoa</taxon>
        <taxon>Echinodermata</taxon>
        <taxon>Eleutherozoa</taxon>
        <taxon>Echinozoa</taxon>
        <taxon>Echinoidea</taxon>
        <taxon>Euechinoidea</taxon>
        <taxon>Echinacea</taxon>
        <taxon>Camarodonta</taxon>
        <taxon>Echinidea</taxon>
        <taxon>Strongylocentrotidae</taxon>
        <taxon>Strongylocentrotus</taxon>
    </lineage>
</organism>
<sequence length="160" mass="17997">MMKTVILMGLLLTCSCLAQNYEFASVLQALTEASGLPAIQYLVQNPPTEESGPCLNDLQTYLSDLSVGARYARKFATSFGDFPDESVEFTWNAYDYGVMEQCLDVNKGDADDSPFNTHYCMAMTMIATVRMTRYSAHYCMAMTMIVTVRMTRLVLITIWQ</sequence>
<dbReference type="InParanoid" id="A0A7M7SYR9"/>
<evidence type="ECO:0000313" key="4">
    <source>
        <dbReference type="Proteomes" id="UP000007110"/>
    </source>
</evidence>
<keyword evidence="4" id="KW-1185">Reference proteome</keyword>
<feature type="signal peptide" evidence="1">
    <location>
        <begin position="1"/>
        <end position="18"/>
    </location>
</feature>